<keyword evidence="1" id="KW-0805">Transcription regulation</keyword>
<dbReference type="SUPFAM" id="SSF46689">
    <property type="entry name" value="Homeodomain-like"/>
    <property type="match status" value="2"/>
</dbReference>
<evidence type="ECO:0000313" key="5">
    <source>
        <dbReference type="EMBL" id="MFF3665798.1"/>
    </source>
</evidence>
<dbReference type="Gene3D" id="1.10.10.60">
    <property type="entry name" value="Homeodomain-like"/>
    <property type="match status" value="1"/>
</dbReference>
<dbReference type="EMBL" id="JBIASD010000004">
    <property type="protein sequence ID" value="MFF3665798.1"/>
    <property type="molecule type" value="Genomic_DNA"/>
</dbReference>
<evidence type="ECO:0000256" key="1">
    <source>
        <dbReference type="ARBA" id="ARBA00023015"/>
    </source>
</evidence>
<dbReference type="InterPro" id="IPR050204">
    <property type="entry name" value="AraC_XylS_family_regulators"/>
</dbReference>
<organism evidence="5 6">
    <name type="scientific">Microtetraspora malaysiensis</name>
    <dbReference type="NCBI Taxonomy" id="161358"/>
    <lineage>
        <taxon>Bacteria</taxon>
        <taxon>Bacillati</taxon>
        <taxon>Actinomycetota</taxon>
        <taxon>Actinomycetes</taxon>
        <taxon>Streptosporangiales</taxon>
        <taxon>Streptosporangiaceae</taxon>
        <taxon>Microtetraspora</taxon>
    </lineage>
</organism>
<keyword evidence="2" id="KW-0238">DNA-binding</keyword>
<feature type="domain" description="HTH araC/xylS-type" evidence="4">
    <location>
        <begin position="55"/>
        <end position="157"/>
    </location>
</feature>
<protein>
    <submittedName>
        <fullName evidence="5">Helix-turn-helix transcriptional regulator</fullName>
    </submittedName>
</protein>
<evidence type="ECO:0000313" key="6">
    <source>
        <dbReference type="Proteomes" id="UP001602013"/>
    </source>
</evidence>
<dbReference type="InterPro" id="IPR009057">
    <property type="entry name" value="Homeodomain-like_sf"/>
</dbReference>
<keyword evidence="3" id="KW-0804">Transcription</keyword>
<dbReference type="PANTHER" id="PTHR46796:SF12">
    <property type="entry name" value="HTH-TYPE DNA-BINDING TRANSCRIPTIONAL ACTIVATOR EUTR"/>
    <property type="match status" value="1"/>
</dbReference>
<dbReference type="Pfam" id="PF12833">
    <property type="entry name" value="HTH_18"/>
    <property type="match status" value="1"/>
</dbReference>
<accession>A0ABW6SNF0</accession>
<dbReference type="RefSeq" id="WP_387409949.1">
    <property type="nucleotide sequence ID" value="NZ_JBIASD010000004.1"/>
</dbReference>
<sequence>MHSAIVGNPHALHSPLVLTQAARHLAAVTLSVFPHTTAAGPAHLAGRDAHPDTLRRAVAYLEAHADQDVTVANIAAAAHVTVRAIQLAFRRHLDTTPLGYLRRIRLHHAHADLRAADPGRGDSVAAIAARWGFAHPGRFAALYRREFGRSPSITLHSWA</sequence>
<comment type="caution">
    <text evidence="5">The sequence shown here is derived from an EMBL/GenBank/DDBJ whole genome shotgun (WGS) entry which is preliminary data.</text>
</comment>
<gene>
    <name evidence="5" type="ORF">ACFYXI_09410</name>
</gene>
<evidence type="ECO:0000256" key="3">
    <source>
        <dbReference type="ARBA" id="ARBA00023163"/>
    </source>
</evidence>
<dbReference type="Proteomes" id="UP001602013">
    <property type="component" value="Unassembled WGS sequence"/>
</dbReference>
<dbReference type="InterPro" id="IPR018060">
    <property type="entry name" value="HTH_AraC"/>
</dbReference>
<evidence type="ECO:0000259" key="4">
    <source>
        <dbReference type="PROSITE" id="PS01124"/>
    </source>
</evidence>
<reference evidence="5 6" key="1">
    <citation type="submission" date="2024-10" db="EMBL/GenBank/DDBJ databases">
        <title>The Natural Products Discovery Center: Release of the First 8490 Sequenced Strains for Exploring Actinobacteria Biosynthetic Diversity.</title>
        <authorList>
            <person name="Kalkreuter E."/>
            <person name="Kautsar S.A."/>
            <person name="Yang D."/>
            <person name="Bader C.D."/>
            <person name="Teijaro C.N."/>
            <person name="Fluegel L."/>
            <person name="Davis C.M."/>
            <person name="Simpson J.R."/>
            <person name="Lauterbach L."/>
            <person name="Steele A.D."/>
            <person name="Gui C."/>
            <person name="Meng S."/>
            <person name="Li G."/>
            <person name="Viehrig K."/>
            <person name="Ye F."/>
            <person name="Su P."/>
            <person name="Kiefer A.F."/>
            <person name="Nichols A."/>
            <person name="Cepeda A.J."/>
            <person name="Yan W."/>
            <person name="Fan B."/>
            <person name="Jiang Y."/>
            <person name="Adhikari A."/>
            <person name="Zheng C.-J."/>
            <person name="Schuster L."/>
            <person name="Cowan T.M."/>
            <person name="Smanski M.J."/>
            <person name="Chevrette M.G."/>
            <person name="De Carvalho L.P.S."/>
            <person name="Shen B."/>
        </authorList>
    </citation>
    <scope>NUCLEOTIDE SEQUENCE [LARGE SCALE GENOMIC DNA]</scope>
    <source>
        <strain evidence="5 6">NPDC002173</strain>
    </source>
</reference>
<dbReference type="PANTHER" id="PTHR46796">
    <property type="entry name" value="HTH-TYPE TRANSCRIPTIONAL ACTIVATOR RHAS-RELATED"/>
    <property type="match status" value="1"/>
</dbReference>
<proteinExistence type="predicted"/>
<evidence type="ECO:0000256" key="2">
    <source>
        <dbReference type="ARBA" id="ARBA00023125"/>
    </source>
</evidence>
<keyword evidence="6" id="KW-1185">Reference proteome</keyword>
<name>A0ABW6SNF0_9ACTN</name>
<dbReference type="SMART" id="SM00342">
    <property type="entry name" value="HTH_ARAC"/>
    <property type="match status" value="1"/>
</dbReference>
<dbReference type="PROSITE" id="PS01124">
    <property type="entry name" value="HTH_ARAC_FAMILY_2"/>
    <property type="match status" value="1"/>
</dbReference>